<accession>S9TWX1</accession>
<evidence type="ECO:0000313" key="6">
    <source>
        <dbReference type="Proteomes" id="UP000015350"/>
    </source>
</evidence>
<name>S9TWX1_MAGFU</name>
<dbReference type="GO" id="GO:0046820">
    <property type="term" value="F:4-amino-4-deoxychorismate synthase activity"/>
    <property type="evidence" value="ECO:0007669"/>
    <property type="project" value="UniProtKB-EC"/>
</dbReference>
<gene>
    <name evidence="5" type="ORF">K678_03277</name>
</gene>
<dbReference type="InterPro" id="IPR015890">
    <property type="entry name" value="Chorismate_C"/>
</dbReference>
<evidence type="ECO:0000256" key="2">
    <source>
        <dbReference type="ARBA" id="ARBA00022679"/>
    </source>
</evidence>
<dbReference type="InterPro" id="IPR019999">
    <property type="entry name" value="Anth_synth_I-like"/>
</dbReference>
<dbReference type="InterPro" id="IPR006805">
    <property type="entry name" value="Anth_synth_I_N"/>
</dbReference>
<dbReference type="NCBIfam" id="TIGR00553">
    <property type="entry name" value="pabB"/>
    <property type="match status" value="1"/>
</dbReference>
<dbReference type="SUPFAM" id="SSF56322">
    <property type="entry name" value="ADC synthase"/>
    <property type="match status" value="1"/>
</dbReference>
<dbReference type="GO" id="GO:0000162">
    <property type="term" value="P:L-tryptophan biosynthetic process"/>
    <property type="evidence" value="ECO:0007669"/>
    <property type="project" value="TreeGrafter"/>
</dbReference>
<reference evidence="5 6" key="1">
    <citation type="submission" date="2013-04" db="EMBL/GenBank/DDBJ databases">
        <authorList>
            <person name="Kuznetsov B."/>
            <person name="Ivanovsky R."/>
        </authorList>
    </citation>
    <scope>NUCLEOTIDE SEQUENCE [LARGE SCALE GENOMIC DNA]</scope>
    <source>
        <strain evidence="5 6">MGU-K5</strain>
    </source>
</reference>
<dbReference type="InterPro" id="IPR005802">
    <property type="entry name" value="ADC_synth_comp_1"/>
</dbReference>
<dbReference type="Gene3D" id="3.60.120.10">
    <property type="entry name" value="Anthranilate synthase"/>
    <property type="match status" value="1"/>
</dbReference>
<dbReference type="PATRIC" id="fig|1316936.3.peg.663"/>
<dbReference type="Proteomes" id="UP000015350">
    <property type="component" value="Unassembled WGS sequence"/>
</dbReference>
<dbReference type="RefSeq" id="WP_021131035.1">
    <property type="nucleotide sequence ID" value="NZ_AQPH01000007.1"/>
</dbReference>
<evidence type="ECO:0000259" key="3">
    <source>
        <dbReference type="Pfam" id="PF00425"/>
    </source>
</evidence>
<dbReference type="Pfam" id="PF04715">
    <property type="entry name" value="Anth_synt_I_N"/>
    <property type="match status" value="1"/>
</dbReference>
<dbReference type="PANTHER" id="PTHR11236">
    <property type="entry name" value="AMINOBENZOATE/ANTHRANILATE SYNTHASE"/>
    <property type="match status" value="1"/>
</dbReference>
<feature type="domain" description="Chorismate-utilising enzyme C-terminal" evidence="3">
    <location>
        <begin position="181"/>
        <end position="438"/>
    </location>
</feature>
<dbReference type="OrthoDB" id="9803598at2"/>
<proteinExistence type="predicted"/>
<evidence type="ECO:0000313" key="5">
    <source>
        <dbReference type="EMBL" id="EPY02910.1"/>
    </source>
</evidence>
<dbReference type="GO" id="GO:0009396">
    <property type="term" value="P:folic acid-containing compound biosynthetic process"/>
    <property type="evidence" value="ECO:0007669"/>
    <property type="project" value="InterPro"/>
</dbReference>
<dbReference type="AlphaFoldDB" id="S9TWX1"/>
<dbReference type="Pfam" id="PF00425">
    <property type="entry name" value="Chorismate_bind"/>
    <property type="match status" value="1"/>
</dbReference>
<protein>
    <recommendedName>
        <fullName evidence="1">aminodeoxychorismate synthase</fullName>
        <ecNumber evidence="1">2.6.1.85</ecNumber>
    </recommendedName>
</protein>
<dbReference type="PANTHER" id="PTHR11236:SF50">
    <property type="entry name" value="AMINODEOXYCHORISMATE SYNTHASE COMPONENT 1"/>
    <property type="match status" value="1"/>
</dbReference>
<keyword evidence="2" id="KW-0808">Transferase</keyword>
<dbReference type="EC" id="2.6.1.85" evidence="1"/>
<dbReference type="EMBL" id="AQPH01000007">
    <property type="protein sequence ID" value="EPY02910.1"/>
    <property type="molecule type" value="Genomic_DNA"/>
</dbReference>
<feature type="domain" description="Anthranilate synthase component I N-terminal" evidence="4">
    <location>
        <begin position="10"/>
        <end position="139"/>
    </location>
</feature>
<dbReference type="PRINTS" id="PR00095">
    <property type="entry name" value="ANTSNTHASEI"/>
</dbReference>
<evidence type="ECO:0000256" key="1">
    <source>
        <dbReference type="ARBA" id="ARBA00013139"/>
    </source>
</evidence>
<comment type="caution">
    <text evidence="5">The sequence shown here is derived from an EMBL/GenBank/DDBJ whole genome shotgun (WGS) entry which is preliminary data.</text>
</comment>
<evidence type="ECO:0000259" key="4">
    <source>
        <dbReference type="Pfam" id="PF04715"/>
    </source>
</evidence>
<dbReference type="eggNOG" id="COG0147">
    <property type="taxonomic scope" value="Bacteria"/>
</dbReference>
<dbReference type="InterPro" id="IPR005801">
    <property type="entry name" value="ADC_synthase"/>
</dbReference>
<sequence>MPCLEIPYTDPVAAFAPWAESPWSMLLDSGGNDPRLGRYAYIAVSPYRTLRADGDGVRIDGQPAGTDPFAALAAALAAFGQSDEAMPLPFAGGAVGLFGYELGRHIERVPARHVAGQTEMAVGFYDVIAGFDREARRAWVIAARPEAMPRAEAMAATITATPRLVAPAPGPGLRLMPELDRDTYLDRVRQIVDKIAAGEVFQVNFTQRFLSPRPAGLRPFDLYRRLKARNPAPFAAFIHIGDDLTLVSASPERFLSLDRSGRIEARPIKGTRRRSHDSAEDAALAAELAACEKDRAENLMIADLLRNDIGRVATIGSVKVPTLRALESHATVHHLVSVVEGRLRTGLGPADLLRATFPGGSITGAPKVKAMEIIDALEPGPRGLYCGAVGWIGFDGAMDTSIVIRAVTLTRDHVIAQAGGGIVADSDPETEYAEMMTKVAPALAALAEE</sequence>
<dbReference type="STRING" id="1316936.K678_03277"/>
<organism evidence="5 6">
    <name type="scientific">Magnetospirillum fulvum MGU-K5</name>
    <dbReference type="NCBI Taxonomy" id="1316936"/>
    <lineage>
        <taxon>Bacteria</taxon>
        <taxon>Pseudomonadati</taxon>
        <taxon>Pseudomonadota</taxon>
        <taxon>Alphaproteobacteria</taxon>
        <taxon>Rhodospirillales</taxon>
        <taxon>Rhodospirillaceae</taxon>
        <taxon>Magnetospirillum</taxon>
    </lineage>
</organism>